<sequence>MLTNSLDHSARGLAAVLVTMLLVPQPAAAADRLCAPDTFEGERYIVCTIDPQVDDLQLFWKNADGAPHRYFSSVAEAVSAGGRTLSLGVNAGMYLPDYSPSGLYIENGQELRPANTASVEGPPAKVPNFFKKPNGVFFIDANGAGVLPTEAFLEQRPAARLATQSGPMLVIDNQLHPAFIAGSSDRTRRSGVGVCENGLVRIAISESSVNFHDFARLFRDQLACPNALFLDGGRGVGIYSPDMGRNDRSWHGGFGPILGVVE</sequence>
<dbReference type="EMBL" id="FQVC01000008">
    <property type="protein sequence ID" value="SHF49475.1"/>
    <property type="molecule type" value="Genomic_DNA"/>
</dbReference>
<evidence type="ECO:0000256" key="1">
    <source>
        <dbReference type="SAM" id="SignalP"/>
    </source>
</evidence>
<evidence type="ECO:0000313" key="3">
    <source>
        <dbReference type="EMBL" id="SHF49475.1"/>
    </source>
</evidence>
<feature type="domain" description="Phosphodiester glycosidase" evidence="2">
    <location>
        <begin position="86"/>
        <end position="239"/>
    </location>
</feature>
<dbReference type="InterPro" id="IPR018711">
    <property type="entry name" value="NAGPA"/>
</dbReference>
<name>A0A1M5C448_9HYPH</name>
<proteinExistence type="predicted"/>
<feature type="chain" id="PRO_5012115529" evidence="1">
    <location>
        <begin position="30"/>
        <end position="262"/>
    </location>
</feature>
<accession>A0A1M5C448</accession>
<dbReference type="Pfam" id="PF09992">
    <property type="entry name" value="NAGPA"/>
    <property type="match status" value="1"/>
</dbReference>
<reference evidence="3 4" key="1">
    <citation type="submission" date="2016-11" db="EMBL/GenBank/DDBJ databases">
        <authorList>
            <person name="Jaros S."/>
            <person name="Januszkiewicz K."/>
            <person name="Wedrychowicz H."/>
        </authorList>
    </citation>
    <scope>NUCLEOTIDE SEQUENCE [LARGE SCALE GENOMIC DNA]</scope>
    <source>
        <strain evidence="3 4">DSM 17137</strain>
    </source>
</reference>
<evidence type="ECO:0000259" key="2">
    <source>
        <dbReference type="Pfam" id="PF09992"/>
    </source>
</evidence>
<dbReference type="AlphaFoldDB" id="A0A1M5C448"/>
<evidence type="ECO:0000313" key="4">
    <source>
        <dbReference type="Proteomes" id="UP000184533"/>
    </source>
</evidence>
<feature type="signal peptide" evidence="1">
    <location>
        <begin position="1"/>
        <end position="29"/>
    </location>
</feature>
<keyword evidence="1" id="KW-0732">Signal</keyword>
<gene>
    <name evidence="3" type="ORF">SAMN02745223_02800</name>
</gene>
<organism evidence="3 4">
    <name type="scientific">Devosia limi DSM 17137</name>
    <dbReference type="NCBI Taxonomy" id="1121477"/>
    <lineage>
        <taxon>Bacteria</taxon>
        <taxon>Pseudomonadati</taxon>
        <taxon>Pseudomonadota</taxon>
        <taxon>Alphaproteobacteria</taxon>
        <taxon>Hyphomicrobiales</taxon>
        <taxon>Devosiaceae</taxon>
        <taxon>Devosia</taxon>
    </lineage>
</organism>
<dbReference type="Proteomes" id="UP000184533">
    <property type="component" value="Unassembled WGS sequence"/>
</dbReference>
<protein>
    <submittedName>
        <fullName evidence="3">Uncharacterized protein YigE, DUF2233 family</fullName>
    </submittedName>
</protein>